<dbReference type="AlphaFoldDB" id="A0A540KS70"/>
<gene>
    <name evidence="1" type="ORF">C1H46_037408</name>
</gene>
<sequence length="62" mass="7190">MHSFSLIPYSSVLSFHSSYSSLLAFMPPVRVSHFLCLCRDIILPITHDRMRTTKAIFDEFII</sequence>
<reference evidence="1 2" key="1">
    <citation type="journal article" date="2019" name="G3 (Bethesda)">
        <title>Sequencing of a Wild Apple (Malus baccata) Genome Unravels the Differences Between Cultivated and Wild Apple Species Regarding Disease Resistance and Cold Tolerance.</title>
        <authorList>
            <person name="Chen X."/>
        </authorList>
    </citation>
    <scope>NUCLEOTIDE SEQUENCE [LARGE SCALE GENOMIC DNA]</scope>
    <source>
        <strain evidence="2">cv. Shandingzi</strain>
        <tissue evidence="1">Leaves</tissue>
    </source>
</reference>
<dbReference type="Proteomes" id="UP000315295">
    <property type="component" value="Unassembled WGS sequence"/>
</dbReference>
<organism evidence="1 2">
    <name type="scientific">Malus baccata</name>
    <name type="common">Siberian crab apple</name>
    <name type="synonym">Pyrus baccata</name>
    <dbReference type="NCBI Taxonomy" id="106549"/>
    <lineage>
        <taxon>Eukaryota</taxon>
        <taxon>Viridiplantae</taxon>
        <taxon>Streptophyta</taxon>
        <taxon>Embryophyta</taxon>
        <taxon>Tracheophyta</taxon>
        <taxon>Spermatophyta</taxon>
        <taxon>Magnoliopsida</taxon>
        <taxon>eudicotyledons</taxon>
        <taxon>Gunneridae</taxon>
        <taxon>Pentapetalae</taxon>
        <taxon>rosids</taxon>
        <taxon>fabids</taxon>
        <taxon>Rosales</taxon>
        <taxon>Rosaceae</taxon>
        <taxon>Amygdaloideae</taxon>
        <taxon>Maleae</taxon>
        <taxon>Malus</taxon>
    </lineage>
</organism>
<keyword evidence="2" id="KW-1185">Reference proteome</keyword>
<evidence type="ECO:0000313" key="1">
    <source>
        <dbReference type="EMBL" id="TQD77060.1"/>
    </source>
</evidence>
<comment type="caution">
    <text evidence="1">The sequence shown here is derived from an EMBL/GenBank/DDBJ whole genome shotgun (WGS) entry which is preliminary data.</text>
</comment>
<evidence type="ECO:0000313" key="2">
    <source>
        <dbReference type="Proteomes" id="UP000315295"/>
    </source>
</evidence>
<dbReference type="EMBL" id="VIEB01000987">
    <property type="protein sequence ID" value="TQD77060.1"/>
    <property type="molecule type" value="Genomic_DNA"/>
</dbReference>
<name>A0A540KS70_MALBA</name>
<accession>A0A540KS70</accession>
<proteinExistence type="predicted"/>
<protein>
    <submittedName>
        <fullName evidence="1">Uncharacterized protein</fullName>
    </submittedName>
</protein>